<gene>
    <name evidence="1" type="ORF">IEO70_10200</name>
</gene>
<sequence>MEYSNNSVYNFSKFPFFTYRKLIASQSHSNRLIQ</sequence>
<comment type="caution">
    <text evidence="1">The sequence shown here is derived from an EMBL/GenBank/DDBJ whole genome shotgun (WGS) entry which is preliminary data.</text>
</comment>
<dbReference type="EMBL" id="JACXSI010000023">
    <property type="protein sequence ID" value="MBD3108738.1"/>
    <property type="molecule type" value="Genomic_DNA"/>
</dbReference>
<dbReference type="Proteomes" id="UP000602076">
    <property type="component" value="Unassembled WGS sequence"/>
</dbReference>
<keyword evidence="2" id="KW-1185">Reference proteome</keyword>
<evidence type="ECO:0000313" key="2">
    <source>
        <dbReference type="Proteomes" id="UP000602076"/>
    </source>
</evidence>
<name>A0A927CVU9_9BACI</name>
<protein>
    <submittedName>
        <fullName evidence="1">Uncharacterized protein</fullName>
    </submittedName>
</protein>
<reference evidence="1" key="1">
    <citation type="submission" date="2020-09" db="EMBL/GenBank/DDBJ databases">
        <title>Bacillus faecalis sp. nov., a moderately halophilic bacterium isolated from cow faeces.</title>
        <authorList>
            <person name="Jiang L."/>
            <person name="Lee J."/>
        </authorList>
    </citation>
    <scope>NUCLEOTIDE SEQUENCE</scope>
    <source>
        <strain evidence="1">AGMB 02131</strain>
    </source>
</reference>
<organism evidence="1 2">
    <name type="scientific">Peribacillus faecalis</name>
    <dbReference type="NCBI Taxonomy" id="2772559"/>
    <lineage>
        <taxon>Bacteria</taxon>
        <taxon>Bacillati</taxon>
        <taxon>Bacillota</taxon>
        <taxon>Bacilli</taxon>
        <taxon>Bacillales</taxon>
        <taxon>Bacillaceae</taxon>
        <taxon>Peribacillus</taxon>
    </lineage>
</organism>
<dbReference type="AlphaFoldDB" id="A0A927CVU9"/>
<proteinExistence type="predicted"/>
<accession>A0A927CVU9</accession>
<evidence type="ECO:0000313" key="1">
    <source>
        <dbReference type="EMBL" id="MBD3108738.1"/>
    </source>
</evidence>